<comment type="caution">
    <text evidence="6">The sequence shown here is derived from an EMBL/GenBank/DDBJ whole genome shotgun (WGS) entry which is preliminary data.</text>
</comment>
<organism evidence="6 7">
    <name type="scientific">Hymenobacter antarcticus</name>
    <dbReference type="NCBI Taxonomy" id="486270"/>
    <lineage>
        <taxon>Bacteria</taxon>
        <taxon>Pseudomonadati</taxon>
        <taxon>Bacteroidota</taxon>
        <taxon>Cytophagia</taxon>
        <taxon>Cytophagales</taxon>
        <taxon>Hymenobacteraceae</taxon>
        <taxon>Hymenobacter</taxon>
    </lineage>
</organism>
<dbReference type="SMART" id="SM00387">
    <property type="entry name" value="HATPase_c"/>
    <property type="match status" value="1"/>
</dbReference>
<dbReference type="InterPro" id="IPR050482">
    <property type="entry name" value="Sensor_HK_TwoCompSys"/>
</dbReference>
<feature type="domain" description="Histidine kinase" evidence="5">
    <location>
        <begin position="548"/>
        <end position="634"/>
    </location>
</feature>
<sequence length="634" mass="69860">MVGHCAPAPVDTLHLNYEDSGQFGHYFSYCFDPLARPATGARATALWAAGRYARIPLANGVLQGGYRQDRLWLRVAVVNTLPQRTHFVWSLYQFVDSATLYIQPEGQGPLRAAGGASSRVVAADRPFPARAVCLPFWLDAHARAVLYLRVENHTGAWCLPTDMSTTEGFLRFETTYFAYKHWAWLLGLYMGSALFNLVFYALLRDRIHLWYAAYVVCITWFLLMEDSVDALLLPQSVYGLSWQLGQFSLLLLALAAELRILAGFVRLRRGWPRLHTLGQWLSAVGAGYALAYPALYALAWRSGHAATALAMLNTGRLVLLWALLLGGAALLAMVLAQGRASQRRLATLYASTYAFLLFGAAELLLDYSGLVYVHLVEPNSLAWSLALELLSLSVLLTWRFRQAQRRNGTLRQSRFREREAAGLHLITAQEAEREALARELHDALAPGLTALHLAWQGRQVRHALAEAAPVLAETHQQTEALLRQLRHDVRALSQVLLPAGPGEQPPLPEALNLLVETLSLADAGPRVSSYCDPAAADVPIPVQLAAYRIVAELLHNALRHAHARHVNLEVRRLPASLRLSVEDDGRGFDPQAPPPQRGGLGLRGVQARAGYLRGAVLVSSRPGQGTVVTVELPI</sequence>
<feature type="transmembrane region" description="Helical" evidence="4">
    <location>
        <begin position="348"/>
        <end position="375"/>
    </location>
</feature>
<evidence type="ECO:0000256" key="3">
    <source>
        <dbReference type="ARBA" id="ARBA00023012"/>
    </source>
</evidence>
<gene>
    <name evidence="6" type="ORF">GCM10022407_14340</name>
</gene>
<dbReference type="PROSITE" id="PS50109">
    <property type="entry name" value="HIS_KIN"/>
    <property type="match status" value="1"/>
</dbReference>
<dbReference type="InterPro" id="IPR011712">
    <property type="entry name" value="Sig_transdc_His_kin_sub3_dim/P"/>
</dbReference>
<keyword evidence="2" id="KW-0418">Kinase</keyword>
<keyword evidence="4" id="KW-0812">Transmembrane</keyword>
<dbReference type="Pfam" id="PF07695">
    <property type="entry name" value="7TMR-DISM_7TM"/>
    <property type="match status" value="1"/>
</dbReference>
<proteinExistence type="predicted"/>
<dbReference type="Gene3D" id="3.30.565.10">
    <property type="entry name" value="Histidine kinase-like ATPase, C-terminal domain"/>
    <property type="match status" value="1"/>
</dbReference>
<dbReference type="PANTHER" id="PTHR24421">
    <property type="entry name" value="NITRATE/NITRITE SENSOR PROTEIN NARX-RELATED"/>
    <property type="match status" value="1"/>
</dbReference>
<keyword evidence="4" id="KW-0472">Membrane</keyword>
<evidence type="ECO:0000256" key="2">
    <source>
        <dbReference type="ARBA" id="ARBA00022777"/>
    </source>
</evidence>
<reference evidence="7" key="1">
    <citation type="journal article" date="2019" name="Int. J. Syst. Evol. Microbiol.">
        <title>The Global Catalogue of Microorganisms (GCM) 10K type strain sequencing project: providing services to taxonomists for standard genome sequencing and annotation.</title>
        <authorList>
            <consortium name="The Broad Institute Genomics Platform"/>
            <consortium name="The Broad Institute Genome Sequencing Center for Infectious Disease"/>
            <person name="Wu L."/>
            <person name="Ma J."/>
        </authorList>
    </citation>
    <scope>NUCLEOTIDE SEQUENCE [LARGE SCALE GENOMIC DNA]</scope>
    <source>
        <strain evidence="7">JCM 17217</strain>
    </source>
</reference>
<dbReference type="Pfam" id="PF07730">
    <property type="entry name" value="HisKA_3"/>
    <property type="match status" value="1"/>
</dbReference>
<evidence type="ECO:0000259" key="5">
    <source>
        <dbReference type="PROSITE" id="PS50109"/>
    </source>
</evidence>
<dbReference type="InterPro" id="IPR011623">
    <property type="entry name" value="7TMR_DISM_rcpt_extracell_dom1"/>
</dbReference>
<name>A0ABP7PQA7_9BACT</name>
<feature type="transmembrane region" description="Helical" evidence="4">
    <location>
        <begin position="381"/>
        <end position="398"/>
    </location>
</feature>
<keyword evidence="4" id="KW-1133">Transmembrane helix</keyword>
<evidence type="ECO:0000313" key="6">
    <source>
        <dbReference type="EMBL" id="GAA3969542.1"/>
    </source>
</evidence>
<dbReference type="Proteomes" id="UP001501556">
    <property type="component" value="Unassembled WGS sequence"/>
</dbReference>
<dbReference type="EMBL" id="BAABDI010000007">
    <property type="protein sequence ID" value="GAA3969542.1"/>
    <property type="molecule type" value="Genomic_DNA"/>
</dbReference>
<keyword evidence="3" id="KW-0902">Two-component regulatory system</keyword>
<accession>A0ABP7PQA7</accession>
<feature type="transmembrane region" description="Helical" evidence="4">
    <location>
        <begin position="244"/>
        <end position="265"/>
    </location>
</feature>
<dbReference type="Pfam" id="PF07696">
    <property type="entry name" value="7TMR-DISMED2"/>
    <property type="match status" value="1"/>
</dbReference>
<dbReference type="SUPFAM" id="SSF55874">
    <property type="entry name" value="ATPase domain of HSP90 chaperone/DNA topoisomerase II/histidine kinase"/>
    <property type="match status" value="1"/>
</dbReference>
<protein>
    <recommendedName>
        <fullName evidence="5">Histidine kinase domain-containing protein</fullName>
    </recommendedName>
</protein>
<feature type="transmembrane region" description="Helical" evidence="4">
    <location>
        <begin position="182"/>
        <end position="202"/>
    </location>
</feature>
<dbReference type="Pfam" id="PF02518">
    <property type="entry name" value="HATPase_c"/>
    <property type="match status" value="1"/>
</dbReference>
<keyword evidence="7" id="KW-1185">Reference proteome</keyword>
<dbReference type="InterPro" id="IPR003594">
    <property type="entry name" value="HATPase_dom"/>
</dbReference>
<keyword evidence="1" id="KW-0808">Transferase</keyword>
<dbReference type="InterPro" id="IPR011622">
    <property type="entry name" value="7TMR_DISM_rcpt_extracell_dom2"/>
</dbReference>
<dbReference type="InterPro" id="IPR036890">
    <property type="entry name" value="HATPase_C_sf"/>
</dbReference>
<feature type="transmembrane region" description="Helical" evidence="4">
    <location>
        <begin position="318"/>
        <end position="336"/>
    </location>
</feature>
<dbReference type="InterPro" id="IPR005467">
    <property type="entry name" value="His_kinase_dom"/>
</dbReference>
<feature type="transmembrane region" description="Helical" evidence="4">
    <location>
        <begin position="277"/>
        <end position="298"/>
    </location>
</feature>
<feature type="transmembrane region" description="Helical" evidence="4">
    <location>
        <begin position="209"/>
        <end position="224"/>
    </location>
</feature>
<dbReference type="Gene3D" id="2.60.40.2380">
    <property type="match status" value="1"/>
</dbReference>
<evidence type="ECO:0000313" key="7">
    <source>
        <dbReference type="Proteomes" id="UP001501556"/>
    </source>
</evidence>
<evidence type="ECO:0000256" key="4">
    <source>
        <dbReference type="SAM" id="Phobius"/>
    </source>
</evidence>
<dbReference type="CDD" id="cd16917">
    <property type="entry name" value="HATPase_UhpB-NarQ-NarX-like"/>
    <property type="match status" value="1"/>
</dbReference>
<dbReference type="Gene3D" id="1.20.5.1930">
    <property type="match status" value="1"/>
</dbReference>
<evidence type="ECO:0000256" key="1">
    <source>
        <dbReference type="ARBA" id="ARBA00022679"/>
    </source>
</evidence>